<organism evidence="11 12">
    <name type="scientific">Candidatus Daviesbacteria bacterium RIFCSPHIGHO2_01_FULL_41_23</name>
    <dbReference type="NCBI Taxonomy" id="1797764"/>
    <lineage>
        <taxon>Bacteria</taxon>
        <taxon>Candidatus Daviesiibacteriota</taxon>
    </lineage>
</organism>
<feature type="transmembrane region" description="Helical" evidence="10">
    <location>
        <begin position="260"/>
        <end position="277"/>
    </location>
</feature>
<protein>
    <recommendedName>
        <fullName evidence="13">Glycosyltransferase RgtA/B/C/D-like domain-containing protein</fullName>
    </recommendedName>
</protein>
<dbReference type="UniPathway" id="UPA00196"/>
<name>A0A1F5ITI4_9BACT</name>
<evidence type="ECO:0000256" key="2">
    <source>
        <dbReference type="ARBA" id="ARBA00004687"/>
    </source>
</evidence>
<keyword evidence="9 10" id="KW-0472">Membrane</keyword>
<feature type="transmembrane region" description="Helical" evidence="10">
    <location>
        <begin position="84"/>
        <end position="104"/>
    </location>
</feature>
<accession>A0A1F5ITI4</accession>
<dbReference type="GO" id="GO:0006506">
    <property type="term" value="P:GPI anchor biosynthetic process"/>
    <property type="evidence" value="ECO:0007669"/>
    <property type="project" value="UniProtKB-UniPathway"/>
</dbReference>
<comment type="caution">
    <text evidence="11">The sequence shown here is derived from an EMBL/GenBank/DDBJ whole genome shotgun (WGS) entry which is preliminary data.</text>
</comment>
<keyword evidence="6 10" id="KW-0812">Transmembrane</keyword>
<dbReference type="GO" id="GO:0016020">
    <property type="term" value="C:membrane"/>
    <property type="evidence" value="ECO:0007669"/>
    <property type="project" value="GOC"/>
</dbReference>
<gene>
    <name evidence="11" type="ORF">A2871_03320</name>
</gene>
<evidence type="ECO:0000256" key="3">
    <source>
        <dbReference type="ARBA" id="ARBA00022502"/>
    </source>
</evidence>
<evidence type="ECO:0000313" key="11">
    <source>
        <dbReference type="EMBL" id="OGE19663.1"/>
    </source>
</evidence>
<keyword evidence="7" id="KW-0256">Endoplasmic reticulum</keyword>
<evidence type="ECO:0000256" key="7">
    <source>
        <dbReference type="ARBA" id="ARBA00022824"/>
    </source>
</evidence>
<evidence type="ECO:0000256" key="5">
    <source>
        <dbReference type="ARBA" id="ARBA00022679"/>
    </source>
</evidence>
<feature type="transmembrane region" description="Helical" evidence="10">
    <location>
        <begin position="7"/>
        <end position="29"/>
    </location>
</feature>
<comment type="pathway">
    <text evidence="2">Glycolipid biosynthesis; glycosylphosphatidylinositol-anchor biosynthesis.</text>
</comment>
<dbReference type="EMBL" id="MFCR01000002">
    <property type="protein sequence ID" value="OGE19663.1"/>
    <property type="molecule type" value="Genomic_DNA"/>
</dbReference>
<feature type="transmembrane region" description="Helical" evidence="10">
    <location>
        <begin position="195"/>
        <end position="213"/>
    </location>
</feature>
<dbReference type="AlphaFoldDB" id="A0A1F5ITI4"/>
<feature type="transmembrane region" description="Helical" evidence="10">
    <location>
        <begin position="297"/>
        <end position="321"/>
    </location>
</feature>
<dbReference type="GO" id="GO:0031501">
    <property type="term" value="C:mannosyltransferase complex"/>
    <property type="evidence" value="ECO:0007669"/>
    <property type="project" value="TreeGrafter"/>
</dbReference>
<evidence type="ECO:0000313" key="12">
    <source>
        <dbReference type="Proteomes" id="UP000176336"/>
    </source>
</evidence>
<keyword evidence="8 10" id="KW-1133">Transmembrane helix</keyword>
<proteinExistence type="predicted"/>
<evidence type="ECO:0000256" key="4">
    <source>
        <dbReference type="ARBA" id="ARBA00022676"/>
    </source>
</evidence>
<evidence type="ECO:0000256" key="6">
    <source>
        <dbReference type="ARBA" id="ARBA00022692"/>
    </source>
</evidence>
<evidence type="ECO:0008006" key="13">
    <source>
        <dbReference type="Google" id="ProtNLM"/>
    </source>
</evidence>
<dbReference type="GO" id="GO:0004376">
    <property type="term" value="F:GPI mannosyltransferase activity"/>
    <property type="evidence" value="ECO:0007669"/>
    <property type="project" value="InterPro"/>
</dbReference>
<comment type="subcellular location">
    <subcellularLocation>
        <location evidence="1">Endoplasmic reticulum membrane</location>
        <topology evidence="1">Multi-pass membrane protein</topology>
    </subcellularLocation>
</comment>
<evidence type="ECO:0000256" key="8">
    <source>
        <dbReference type="ARBA" id="ARBA00022989"/>
    </source>
</evidence>
<keyword evidence="4" id="KW-0328">Glycosyltransferase</keyword>
<evidence type="ECO:0000256" key="9">
    <source>
        <dbReference type="ARBA" id="ARBA00023136"/>
    </source>
</evidence>
<keyword evidence="5" id="KW-0808">Transferase</keyword>
<keyword evidence="3" id="KW-0337">GPI-anchor biosynthesis</keyword>
<sequence>MKLYSNVTIIFGIWAACVLTVFYFSFSFFPRSDLFTHDFLKNLANWDGGHYLGIAGNGYANSQFVFFPLYPVLINLAGKITGDFLSAGLLISFASIFLAVHLFYRLVKMDFGKQYAVGALSALLFFPLSFHFLTVYTESLFLILTLAVFLFARKRKYFLATVCAALASATRVSGLATVLSLILSVYLTEGINKKNFWVLFSPLGFAAYCFYLYTQTGDPLAFVKGQSVFWQGGLVVPGSSVIFAIRHLSFESIAGNFRNLLDIIFAVFGIFAVWQVWRKLSFDYAVFSTVSLILPLFSPTLAAMPRYLLTIFPIFIVMSFYKNQYVILFYQMISLMLLSVYAILFLNGYWVS</sequence>
<dbReference type="PANTHER" id="PTHR12468:SF2">
    <property type="entry name" value="GPI MANNOSYLTRANSFERASE 2"/>
    <property type="match status" value="1"/>
</dbReference>
<dbReference type="PANTHER" id="PTHR12468">
    <property type="entry name" value="GPI MANNOSYLTRANSFERASE 2"/>
    <property type="match status" value="1"/>
</dbReference>
<dbReference type="GO" id="GO:0000009">
    <property type="term" value="F:alpha-1,6-mannosyltransferase activity"/>
    <property type="evidence" value="ECO:0007669"/>
    <property type="project" value="InterPro"/>
</dbReference>
<feature type="transmembrane region" description="Helical" evidence="10">
    <location>
        <begin position="328"/>
        <end position="350"/>
    </location>
</feature>
<dbReference type="InterPro" id="IPR007315">
    <property type="entry name" value="PIG-V/Gpi18"/>
</dbReference>
<evidence type="ECO:0000256" key="10">
    <source>
        <dbReference type="SAM" id="Phobius"/>
    </source>
</evidence>
<reference evidence="11 12" key="1">
    <citation type="journal article" date="2016" name="Nat. Commun.">
        <title>Thousands of microbial genomes shed light on interconnected biogeochemical processes in an aquifer system.</title>
        <authorList>
            <person name="Anantharaman K."/>
            <person name="Brown C.T."/>
            <person name="Hug L.A."/>
            <person name="Sharon I."/>
            <person name="Castelle C.J."/>
            <person name="Probst A.J."/>
            <person name="Thomas B.C."/>
            <person name="Singh A."/>
            <person name="Wilkins M.J."/>
            <person name="Karaoz U."/>
            <person name="Brodie E.L."/>
            <person name="Williams K.H."/>
            <person name="Hubbard S.S."/>
            <person name="Banfield J.F."/>
        </authorList>
    </citation>
    <scope>NUCLEOTIDE SEQUENCE [LARGE SCALE GENOMIC DNA]</scope>
</reference>
<feature type="transmembrane region" description="Helical" evidence="10">
    <location>
        <begin position="228"/>
        <end position="248"/>
    </location>
</feature>
<dbReference type="PROSITE" id="PS51257">
    <property type="entry name" value="PROKAR_LIPOPROTEIN"/>
    <property type="match status" value="1"/>
</dbReference>
<evidence type="ECO:0000256" key="1">
    <source>
        <dbReference type="ARBA" id="ARBA00004477"/>
    </source>
</evidence>
<dbReference type="Proteomes" id="UP000176336">
    <property type="component" value="Unassembled WGS sequence"/>
</dbReference>